<dbReference type="Pfam" id="PF08338">
    <property type="entry name" value="DUF1731"/>
    <property type="match status" value="1"/>
</dbReference>
<dbReference type="OrthoDB" id="9801773at2"/>
<dbReference type="AlphaFoldDB" id="A0A511W6T0"/>
<feature type="domain" description="NAD-dependent epimerase/dehydratase" evidence="2">
    <location>
        <begin position="3"/>
        <end position="226"/>
    </location>
</feature>
<dbReference type="InterPro" id="IPR013549">
    <property type="entry name" value="DUF1731"/>
</dbReference>
<proteinExistence type="inferred from homology"/>
<dbReference type="NCBIfam" id="TIGR01777">
    <property type="entry name" value="yfcH"/>
    <property type="match status" value="1"/>
</dbReference>
<dbReference type="EMBL" id="BJYA01000019">
    <property type="protein sequence ID" value="GEN46804.1"/>
    <property type="molecule type" value="Genomic_DNA"/>
</dbReference>
<feature type="domain" description="DUF1731" evidence="3">
    <location>
        <begin position="253"/>
        <end position="299"/>
    </location>
</feature>
<gene>
    <name evidence="4" type="ORF">AHA02nite_25800</name>
</gene>
<evidence type="ECO:0000259" key="2">
    <source>
        <dbReference type="Pfam" id="PF01370"/>
    </source>
</evidence>
<evidence type="ECO:0000313" key="4">
    <source>
        <dbReference type="EMBL" id="GEN46804.1"/>
    </source>
</evidence>
<organism evidence="4 5">
    <name type="scientific">Alkalibacillus haloalkaliphilus</name>
    <dbReference type="NCBI Taxonomy" id="94136"/>
    <lineage>
        <taxon>Bacteria</taxon>
        <taxon>Bacillati</taxon>
        <taxon>Bacillota</taxon>
        <taxon>Bacilli</taxon>
        <taxon>Bacillales</taxon>
        <taxon>Bacillaceae</taxon>
        <taxon>Alkalibacillus</taxon>
    </lineage>
</organism>
<comment type="caution">
    <text evidence="4">The sequence shown here is derived from an EMBL/GenBank/DDBJ whole genome shotgun (WGS) entry which is preliminary data.</text>
</comment>
<dbReference type="Proteomes" id="UP000321440">
    <property type="component" value="Unassembled WGS sequence"/>
</dbReference>
<evidence type="ECO:0000259" key="3">
    <source>
        <dbReference type="Pfam" id="PF08338"/>
    </source>
</evidence>
<sequence>MKIVIAGGTGFVGQHLVDYYTSKDDQVIILTRNPRKNSSEDNVTYVEWLNGDSQPELHVNSADVFINLAGESLNGGRWNDERKKRILESRITTTRELIRIMNAMTNPPHTFINASAIGFYGTSDTEIFTEQTVNPGSDFLAEVCNIWEQEADEANKLDIRTVKTRFGLILDKYNGALPKIALPYKLFAGGRLGSGEQWMSWVHIYDVVKMIDWIINNKQVSGSVNITAPDPKRNKDFGKELSNTIKRPHWLPAPSFAIKTILGEMSLLLLSGQYVYPKALENSGYTFQFATLQTAFHDLYER</sequence>
<keyword evidence="5" id="KW-1185">Reference proteome</keyword>
<name>A0A511W6T0_9BACI</name>
<dbReference type="PANTHER" id="PTHR11092">
    <property type="entry name" value="SUGAR NUCLEOTIDE EPIMERASE RELATED"/>
    <property type="match status" value="1"/>
</dbReference>
<comment type="similarity">
    <text evidence="1">Belongs to the NAD(P)-dependent epimerase/dehydratase family. SDR39U1 subfamily.</text>
</comment>
<dbReference type="PANTHER" id="PTHR11092:SF0">
    <property type="entry name" value="EPIMERASE FAMILY PROTEIN SDR39U1"/>
    <property type="match status" value="1"/>
</dbReference>
<evidence type="ECO:0000256" key="1">
    <source>
        <dbReference type="ARBA" id="ARBA00009353"/>
    </source>
</evidence>
<dbReference type="Gene3D" id="3.40.50.720">
    <property type="entry name" value="NAD(P)-binding Rossmann-like Domain"/>
    <property type="match status" value="1"/>
</dbReference>
<protein>
    <submittedName>
        <fullName evidence="4">Epimerase</fullName>
    </submittedName>
</protein>
<dbReference type="InterPro" id="IPR036291">
    <property type="entry name" value="NAD(P)-bd_dom_sf"/>
</dbReference>
<dbReference type="CDD" id="cd05242">
    <property type="entry name" value="SDR_a8"/>
    <property type="match status" value="1"/>
</dbReference>
<evidence type="ECO:0000313" key="5">
    <source>
        <dbReference type="Proteomes" id="UP000321440"/>
    </source>
</evidence>
<reference evidence="4 5" key="1">
    <citation type="submission" date="2019-07" db="EMBL/GenBank/DDBJ databases">
        <title>Whole genome shotgun sequence of Alkalibacillus haloalkaliphilus NBRC 103110.</title>
        <authorList>
            <person name="Hosoyama A."/>
            <person name="Uohara A."/>
            <person name="Ohji S."/>
            <person name="Ichikawa N."/>
        </authorList>
    </citation>
    <scope>NUCLEOTIDE SEQUENCE [LARGE SCALE GENOMIC DNA]</scope>
    <source>
        <strain evidence="4 5">NBRC 103110</strain>
    </source>
</reference>
<dbReference type="InterPro" id="IPR010099">
    <property type="entry name" value="SDR39U1"/>
</dbReference>
<dbReference type="SUPFAM" id="SSF51735">
    <property type="entry name" value="NAD(P)-binding Rossmann-fold domains"/>
    <property type="match status" value="1"/>
</dbReference>
<dbReference type="RefSeq" id="WP_146817953.1">
    <property type="nucleotide sequence ID" value="NZ_BJYA01000019.1"/>
</dbReference>
<dbReference type="InterPro" id="IPR001509">
    <property type="entry name" value="Epimerase_deHydtase"/>
</dbReference>
<accession>A0A511W6T0</accession>
<dbReference type="Pfam" id="PF01370">
    <property type="entry name" value="Epimerase"/>
    <property type="match status" value="1"/>
</dbReference>